<protein>
    <submittedName>
        <fullName evidence="1">Uncharacterized protein</fullName>
    </submittedName>
</protein>
<name>A0ABY8HUL1_ENSAD</name>
<reference evidence="1 2" key="1">
    <citation type="submission" date="2023-03" db="EMBL/GenBank/DDBJ databases">
        <title>Comparative genome and transcriptome analysis combination mining strategies for increasing vitamin B12 production of Ensifer adhaerens strain.</title>
        <authorList>
            <person name="Yongheng L."/>
        </authorList>
    </citation>
    <scope>NUCLEOTIDE SEQUENCE [LARGE SCALE GENOMIC DNA]</scope>
    <source>
        <strain evidence="1 2">Casida A-T305</strain>
        <plasmid evidence="1 2">unnamedB</plasmid>
    </source>
</reference>
<dbReference type="EMBL" id="CP121310">
    <property type="protein sequence ID" value="WFP95486.1"/>
    <property type="molecule type" value="Genomic_DNA"/>
</dbReference>
<evidence type="ECO:0000313" key="1">
    <source>
        <dbReference type="EMBL" id="WFP95486.1"/>
    </source>
</evidence>
<sequence length="133" mass="14767">MKADEMSRKYLALQADGAVGKMELNQEIAAALERLPDDPSLYFDLGEAHLLIPLEQLVNARMRERGIISANRYMLASARGKQEKRKPLTVHALGNGLWLVVDGNSTLLNARHSNWRAVPCTTVDKPTWDPSSA</sequence>
<dbReference type="Proteomes" id="UP001214094">
    <property type="component" value="Plasmid unnamedB"/>
</dbReference>
<dbReference type="GeneID" id="29523288"/>
<evidence type="ECO:0000313" key="2">
    <source>
        <dbReference type="Proteomes" id="UP001214094"/>
    </source>
</evidence>
<geneLocation type="plasmid" evidence="1 2">
    <name>unnamedB</name>
</geneLocation>
<keyword evidence="2" id="KW-1185">Reference proteome</keyword>
<proteinExistence type="predicted"/>
<keyword evidence="1" id="KW-0614">Plasmid</keyword>
<organism evidence="1 2">
    <name type="scientific">Ensifer adhaerens</name>
    <name type="common">Sinorhizobium morelense</name>
    <dbReference type="NCBI Taxonomy" id="106592"/>
    <lineage>
        <taxon>Bacteria</taxon>
        <taxon>Pseudomonadati</taxon>
        <taxon>Pseudomonadota</taxon>
        <taxon>Alphaproteobacteria</taxon>
        <taxon>Hyphomicrobiales</taxon>
        <taxon>Rhizobiaceae</taxon>
        <taxon>Sinorhizobium/Ensifer group</taxon>
        <taxon>Ensifer</taxon>
    </lineage>
</organism>
<gene>
    <name evidence="1" type="ORF">P4B07_31170</name>
</gene>
<dbReference type="RefSeq" id="WP_060516733.1">
    <property type="nucleotide sequence ID" value="NZ_CP015882.1"/>
</dbReference>
<accession>A0ABY8HUL1</accession>